<dbReference type="RefSeq" id="WP_134381400.1">
    <property type="nucleotide sequence ID" value="NZ_SORX01000004.1"/>
</dbReference>
<evidence type="ECO:0000256" key="5">
    <source>
        <dbReference type="SAM" id="Phobius"/>
    </source>
</evidence>
<sequence length="202" mass="22092">MNPIFSVWLKPKQTTEYLMAHKSIKYSIILFIIASYGGVLNGLQGTGFTDTDNLSNAMLTVIILISGPIAGLIGLYTGSWLYTLVGKWMGGTGKLSDMKRAIGVTAIPNMVLLIVLVVYIAIFGEQFFQRPEWPQSSILPFEAAMLLNVISLTVGIWNVVITSKMIGVVHHFSSWRGFGVSLVIGVSLAIIFIPLVLILVFI</sequence>
<gene>
    <name evidence="7" type="ORF">E2626_08945</name>
</gene>
<evidence type="ECO:0000256" key="1">
    <source>
        <dbReference type="ARBA" id="ARBA00004141"/>
    </source>
</evidence>
<evidence type="ECO:0000256" key="3">
    <source>
        <dbReference type="ARBA" id="ARBA00022989"/>
    </source>
</evidence>
<dbReference type="GO" id="GO:0016020">
    <property type="term" value="C:membrane"/>
    <property type="evidence" value="ECO:0007669"/>
    <property type="project" value="UniProtKB-SubCell"/>
</dbReference>
<evidence type="ECO:0000313" key="8">
    <source>
        <dbReference type="Proteomes" id="UP000297776"/>
    </source>
</evidence>
<feature type="transmembrane region" description="Helical" evidence="5">
    <location>
        <begin position="178"/>
        <end position="201"/>
    </location>
</feature>
<feature type="transmembrane region" description="Helical" evidence="5">
    <location>
        <begin position="102"/>
        <end position="123"/>
    </location>
</feature>
<evidence type="ECO:0000259" key="6">
    <source>
        <dbReference type="Pfam" id="PF04893"/>
    </source>
</evidence>
<keyword evidence="4 5" id="KW-0472">Membrane</keyword>
<dbReference type="AlphaFoldDB" id="A0A4Y8LFU4"/>
<comment type="caution">
    <text evidence="7">The sequence shown here is derived from an EMBL/GenBank/DDBJ whole genome shotgun (WGS) entry which is preliminary data.</text>
</comment>
<reference evidence="7 8" key="1">
    <citation type="submission" date="2019-03" db="EMBL/GenBank/DDBJ databases">
        <authorList>
            <person name="Yang Y."/>
        </authorList>
    </citation>
    <scope>NUCLEOTIDE SEQUENCE [LARGE SCALE GENOMIC DNA]</scope>
    <source>
        <strain evidence="7 8">ASL-1</strain>
    </source>
</reference>
<dbReference type="EMBL" id="SORX01000004">
    <property type="protein sequence ID" value="TFE01684.1"/>
    <property type="molecule type" value="Genomic_DNA"/>
</dbReference>
<dbReference type="Pfam" id="PF04893">
    <property type="entry name" value="Yip1"/>
    <property type="match status" value="1"/>
</dbReference>
<evidence type="ECO:0000256" key="4">
    <source>
        <dbReference type="ARBA" id="ARBA00023136"/>
    </source>
</evidence>
<feature type="transmembrane region" description="Helical" evidence="5">
    <location>
        <begin position="57"/>
        <end position="82"/>
    </location>
</feature>
<keyword evidence="8" id="KW-1185">Reference proteome</keyword>
<dbReference type="Proteomes" id="UP000297776">
    <property type="component" value="Unassembled WGS sequence"/>
</dbReference>
<dbReference type="OrthoDB" id="2987623at2"/>
<organism evidence="7 8">
    <name type="scientific">Jeotgalibacillus salarius</name>
    <dbReference type="NCBI Taxonomy" id="546023"/>
    <lineage>
        <taxon>Bacteria</taxon>
        <taxon>Bacillati</taxon>
        <taxon>Bacillota</taxon>
        <taxon>Bacilli</taxon>
        <taxon>Bacillales</taxon>
        <taxon>Caryophanaceae</taxon>
        <taxon>Jeotgalibacillus</taxon>
    </lineage>
</organism>
<keyword evidence="3 5" id="KW-1133">Transmembrane helix</keyword>
<feature type="transmembrane region" description="Helical" evidence="5">
    <location>
        <begin position="143"/>
        <end position="166"/>
    </location>
</feature>
<feature type="transmembrane region" description="Helical" evidence="5">
    <location>
        <begin position="26"/>
        <end position="45"/>
    </location>
</feature>
<evidence type="ECO:0000256" key="2">
    <source>
        <dbReference type="ARBA" id="ARBA00022692"/>
    </source>
</evidence>
<keyword evidence="2 5" id="KW-0812">Transmembrane</keyword>
<protein>
    <submittedName>
        <fullName evidence="7">YIP1 family protein</fullName>
    </submittedName>
</protein>
<proteinExistence type="predicted"/>
<feature type="domain" description="Yip1" evidence="6">
    <location>
        <begin position="6"/>
        <end position="192"/>
    </location>
</feature>
<dbReference type="InterPro" id="IPR006977">
    <property type="entry name" value="Yip1_dom"/>
</dbReference>
<name>A0A4Y8LFU4_9BACL</name>
<comment type="subcellular location">
    <subcellularLocation>
        <location evidence="1">Membrane</location>
        <topology evidence="1">Multi-pass membrane protein</topology>
    </subcellularLocation>
</comment>
<accession>A0A4Y8LFU4</accession>
<evidence type="ECO:0000313" key="7">
    <source>
        <dbReference type="EMBL" id="TFE01684.1"/>
    </source>
</evidence>